<dbReference type="STRING" id="1296100.A0A1B9GDR3"/>
<dbReference type="EMBL" id="CP144541">
    <property type="protein sequence ID" value="WVW80019.1"/>
    <property type="molecule type" value="Genomic_DNA"/>
</dbReference>
<dbReference type="Gene3D" id="1.10.287.1490">
    <property type="match status" value="1"/>
</dbReference>
<sequence>MAVPRDKEARSLLRTPPKLPPTMMFQQNAETPGPTKARINHLQSQVSELVRKNQGLERKIQAEKSLHSTTVVEKTEEVNELKARLRAAQREVERCKVAENGVRDELQLQSMVQQQRALLALAQEQMQVVELEQRLVIAEKARIMRDHRISLLQAKEGDLLAELREKDAQISNLEHTLSKTSSSLTQLQSTSSLSSSTTSKELVSTQKELASSRSTIDNLENKVELLETKVKTLREREKEAKGELENWLKDEKSKNGSMEKSKKEFMNQIRMLKSDLSKKDEELEEFEEFRRSAKEREKTLKMRLKEANEERDRLVGVEEELQAMKSKGSPKKVNGKEKVRKASPVQDDSSDEEVAPKKRTKKAESPVRSTKTKPKSAPAPIPVPSPSSSESESETVVSKTKAAPKRAKSPAKSKKVPLETSDIDNQPPPKSKTSTISKKVVDVPAPEPEAESEPVTAAAAPKKKKRLLGGVKSAFEWDPIMGSGDGVIPLGLSPMKSITGKAAGTIPRAGFSAASRLNRLG</sequence>
<evidence type="ECO:0000313" key="3">
    <source>
        <dbReference type="EMBL" id="OCF29180.1"/>
    </source>
</evidence>
<reference evidence="3" key="3">
    <citation type="submission" date="2014-01" db="EMBL/GenBank/DDBJ databases">
        <title>Evolution of pathogenesis and genome organization in the Tremellales.</title>
        <authorList>
            <person name="Cuomo C."/>
            <person name="Litvintseva A."/>
            <person name="Heitman J."/>
            <person name="Chen Y."/>
            <person name="Sun S."/>
            <person name="Springer D."/>
            <person name="Dromer F."/>
            <person name="Young S."/>
            <person name="Zeng Q."/>
            <person name="Chapman S."/>
            <person name="Gujja S."/>
            <person name="Saif S."/>
            <person name="Birren B."/>
        </authorList>
    </citation>
    <scope>NUCLEOTIDE SEQUENCE</scope>
    <source>
        <strain evidence="3">CBS 10118</strain>
    </source>
</reference>
<evidence type="ECO:0000256" key="1">
    <source>
        <dbReference type="SAM" id="Coils"/>
    </source>
</evidence>
<evidence type="ECO:0000256" key="2">
    <source>
        <dbReference type="SAM" id="MobiDB-lite"/>
    </source>
</evidence>
<feature type="compositionally biased region" description="Basic residues" evidence="2">
    <location>
        <begin position="402"/>
        <end position="415"/>
    </location>
</feature>
<protein>
    <submittedName>
        <fullName evidence="3">Uncharacterized protein</fullName>
    </submittedName>
</protein>
<feature type="compositionally biased region" description="Low complexity" evidence="2">
    <location>
        <begin position="178"/>
        <end position="200"/>
    </location>
</feature>
<dbReference type="KEGG" id="kbi:30205075"/>
<feature type="compositionally biased region" description="Basic and acidic residues" evidence="2">
    <location>
        <begin position="1"/>
        <end position="11"/>
    </location>
</feature>
<feature type="coiled-coil region" evidence="1">
    <location>
        <begin position="39"/>
        <end position="141"/>
    </location>
</feature>
<feature type="region of interest" description="Disordered" evidence="2">
    <location>
        <begin position="177"/>
        <end position="200"/>
    </location>
</feature>
<evidence type="ECO:0000313" key="4">
    <source>
        <dbReference type="EMBL" id="WVW80019.1"/>
    </source>
</evidence>
<dbReference type="OrthoDB" id="2592707at2759"/>
<keyword evidence="5" id="KW-1185">Reference proteome</keyword>
<proteinExistence type="predicted"/>
<name>A0A1B9GDR3_9TREE</name>
<reference evidence="4" key="2">
    <citation type="submission" date="2013-07" db="EMBL/GenBank/DDBJ databases">
        <authorList>
            <consortium name="The Broad Institute Genome Sequencing Platform"/>
            <person name="Cuomo C."/>
            <person name="Litvintseva A."/>
            <person name="Chen Y."/>
            <person name="Heitman J."/>
            <person name="Sun S."/>
            <person name="Springer D."/>
            <person name="Dromer F."/>
            <person name="Young S.K."/>
            <person name="Zeng Q."/>
            <person name="Gargeya S."/>
            <person name="Fitzgerald M."/>
            <person name="Abouelleil A."/>
            <person name="Alvarado L."/>
            <person name="Berlin A.M."/>
            <person name="Chapman S.B."/>
            <person name="Dewar J."/>
            <person name="Goldberg J."/>
            <person name="Griggs A."/>
            <person name="Gujja S."/>
            <person name="Hansen M."/>
            <person name="Howarth C."/>
            <person name="Imamovic A."/>
            <person name="Larimer J."/>
            <person name="McCowan C."/>
            <person name="Murphy C."/>
            <person name="Pearson M."/>
            <person name="Priest M."/>
            <person name="Roberts A."/>
            <person name="Saif S."/>
            <person name="Shea T."/>
            <person name="Sykes S."/>
            <person name="Wortman J."/>
            <person name="Nusbaum C."/>
            <person name="Birren B."/>
        </authorList>
    </citation>
    <scope>NUCLEOTIDE SEQUENCE</scope>
    <source>
        <strain evidence="4">CBS 10118</strain>
    </source>
</reference>
<evidence type="ECO:0000313" key="5">
    <source>
        <dbReference type="Proteomes" id="UP000092730"/>
    </source>
</evidence>
<feature type="compositionally biased region" description="Low complexity" evidence="2">
    <location>
        <begin position="386"/>
        <end position="401"/>
    </location>
</feature>
<keyword evidence="1" id="KW-0175">Coiled coil</keyword>
<dbReference type="GeneID" id="30205075"/>
<accession>A0A1B9GDR3</accession>
<feature type="compositionally biased region" description="Low complexity" evidence="2">
    <location>
        <begin position="431"/>
        <end position="444"/>
    </location>
</feature>
<dbReference type="AlphaFoldDB" id="A0A1B9GDR3"/>
<reference evidence="4" key="4">
    <citation type="submission" date="2024-02" db="EMBL/GenBank/DDBJ databases">
        <title>Comparative genomics of Cryptococcus and Kwoniella reveals pathogenesis evolution and contrasting modes of karyotype evolution via chromosome fusion or intercentromeric recombination.</title>
        <authorList>
            <person name="Coelho M.A."/>
            <person name="David-Palma M."/>
            <person name="Shea T."/>
            <person name="Bowers K."/>
            <person name="McGinley-Smith S."/>
            <person name="Mohammad A.W."/>
            <person name="Gnirke A."/>
            <person name="Yurkov A.M."/>
            <person name="Nowrousian M."/>
            <person name="Sun S."/>
            <person name="Cuomo C.A."/>
            <person name="Heitman J."/>
        </authorList>
    </citation>
    <scope>NUCLEOTIDE SEQUENCE</scope>
    <source>
        <strain evidence="4">CBS 10118</strain>
    </source>
</reference>
<feature type="region of interest" description="Disordered" evidence="2">
    <location>
        <begin position="303"/>
        <end position="463"/>
    </location>
</feature>
<dbReference type="EMBL" id="KI894018">
    <property type="protein sequence ID" value="OCF29180.1"/>
    <property type="molecule type" value="Genomic_DNA"/>
</dbReference>
<dbReference type="RefSeq" id="XP_019050250.1">
    <property type="nucleotide sequence ID" value="XM_019187372.1"/>
</dbReference>
<dbReference type="VEuPathDB" id="FungiDB:I302_00676"/>
<gene>
    <name evidence="3" type="ORF">I302_00676</name>
    <name evidence="4" type="ORF">I302_101992</name>
</gene>
<organism evidence="3">
    <name type="scientific">Kwoniella bestiolae CBS 10118</name>
    <dbReference type="NCBI Taxonomy" id="1296100"/>
    <lineage>
        <taxon>Eukaryota</taxon>
        <taxon>Fungi</taxon>
        <taxon>Dikarya</taxon>
        <taxon>Basidiomycota</taxon>
        <taxon>Agaricomycotina</taxon>
        <taxon>Tremellomycetes</taxon>
        <taxon>Tremellales</taxon>
        <taxon>Cryptococcaceae</taxon>
        <taxon>Kwoniella</taxon>
    </lineage>
</organism>
<reference evidence="3" key="1">
    <citation type="submission" date="2013-07" db="EMBL/GenBank/DDBJ databases">
        <title>The Genome Sequence of Cryptococcus bestiolae CBS10118.</title>
        <authorList>
            <consortium name="The Broad Institute Genome Sequencing Platform"/>
            <person name="Cuomo C."/>
            <person name="Litvintseva A."/>
            <person name="Chen Y."/>
            <person name="Heitman J."/>
            <person name="Sun S."/>
            <person name="Springer D."/>
            <person name="Dromer F."/>
            <person name="Young S.K."/>
            <person name="Zeng Q."/>
            <person name="Gargeya S."/>
            <person name="Fitzgerald M."/>
            <person name="Abouelleil A."/>
            <person name="Alvarado L."/>
            <person name="Berlin A.M."/>
            <person name="Chapman S.B."/>
            <person name="Dewar J."/>
            <person name="Goldberg J."/>
            <person name="Griggs A."/>
            <person name="Gujja S."/>
            <person name="Hansen M."/>
            <person name="Howarth C."/>
            <person name="Imamovic A."/>
            <person name="Larimer J."/>
            <person name="McCowan C."/>
            <person name="Murphy C."/>
            <person name="Pearson M."/>
            <person name="Priest M."/>
            <person name="Roberts A."/>
            <person name="Saif S."/>
            <person name="Shea T."/>
            <person name="Sykes S."/>
            <person name="Wortman J."/>
            <person name="Nusbaum C."/>
            <person name="Birren B."/>
        </authorList>
    </citation>
    <scope>NUCLEOTIDE SEQUENCE [LARGE SCALE GENOMIC DNA]</scope>
    <source>
        <strain evidence="3">CBS 10118</strain>
    </source>
</reference>
<feature type="compositionally biased region" description="Basic and acidic residues" evidence="2">
    <location>
        <begin position="303"/>
        <end position="316"/>
    </location>
</feature>
<dbReference type="Proteomes" id="UP000092730">
    <property type="component" value="Chromosome 1"/>
</dbReference>
<feature type="region of interest" description="Disordered" evidence="2">
    <location>
        <begin position="1"/>
        <end position="23"/>
    </location>
</feature>